<organism evidence="2 3">
    <name type="scientific">Devosia nitrariae</name>
    <dbReference type="NCBI Taxonomy" id="2071872"/>
    <lineage>
        <taxon>Bacteria</taxon>
        <taxon>Pseudomonadati</taxon>
        <taxon>Pseudomonadota</taxon>
        <taxon>Alphaproteobacteria</taxon>
        <taxon>Hyphomicrobiales</taxon>
        <taxon>Devosiaceae</taxon>
        <taxon>Devosia</taxon>
    </lineage>
</organism>
<sequence>MLWSVKFNDKSKVKHLFTLSLTRHRLALEPSHPEGQRGRDMRIAAAIILMMFAIMAITAPTTVAHSEILVPFTAQD</sequence>
<reference evidence="3" key="1">
    <citation type="journal article" date="2019" name="Int. J. Syst. Evol. Microbiol.">
        <title>The Global Catalogue of Microorganisms (GCM) 10K type strain sequencing project: providing services to taxonomists for standard genome sequencing and annotation.</title>
        <authorList>
            <consortium name="The Broad Institute Genomics Platform"/>
            <consortium name="The Broad Institute Genome Sequencing Center for Infectious Disease"/>
            <person name="Wu L."/>
            <person name="Ma J."/>
        </authorList>
    </citation>
    <scope>NUCLEOTIDE SEQUENCE [LARGE SCALE GENOMIC DNA]</scope>
    <source>
        <strain evidence="3">NBRC 112416</strain>
    </source>
</reference>
<keyword evidence="1" id="KW-1133">Transmembrane helix</keyword>
<gene>
    <name evidence="2" type="ORF">GCM10010862_54170</name>
</gene>
<evidence type="ECO:0000256" key="1">
    <source>
        <dbReference type="SAM" id="Phobius"/>
    </source>
</evidence>
<protein>
    <submittedName>
        <fullName evidence="2">Uncharacterized protein</fullName>
    </submittedName>
</protein>
<name>A0ABQ5WE42_9HYPH</name>
<keyword evidence="1" id="KW-0472">Membrane</keyword>
<dbReference type="EMBL" id="BSNS01000034">
    <property type="protein sequence ID" value="GLQ58158.1"/>
    <property type="molecule type" value="Genomic_DNA"/>
</dbReference>
<evidence type="ECO:0000313" key="2">
    <source>
        <dbReference type="EMBL" id="GLQ58158.1"/>
    </source>
</evidence>
<keyword evidence="1" id="KW-0812">Transmembrane</keyword>
<accession>A0ABQ5WE42</accession>
<feature type="transmembrane region" description="Helical" evidence="1">
    <location>
        <begin position="43"/>
        <end position="63"/>
    </location>
</feature>
<comment type="caution">
    <text evidence="2">The sequence shown here is derived from an EMBL/GenBank/DDBJ whole genome shotgun (WGS) entry which is preliminary data.</text>
</comment>
<proteinExistence type="predicted"/>
<keyword evidence="3" id="KW-1185">Reference proteome</keyword>
<evidence type="ECO:0000313" key="3">
    <source>
        <dbReference type="Proteomes" id="UP001156691"/>
    </source>
</evidence>
<dbReference type="Proteomes" id="UP001156691">
    <property type="component" value="Unassembled WGS sequence"/>
</dbReference>